<name>A0A0C2X9G6_AMAMK</name>
<reference evidence="1 2" key="1">
    <citation type="submission" date="2014-04" db="EMBL/GenBank/DDBJ databases">
        <title>Evolutionary Origins and Diversification of the Mycorrhizal Mutualists.</title>
        <authorList>
            <consortium name="DOE Joint Genome Institute"/>
            <consortium name="Mycorrhizal Genomics Consortium"/>
            <person name="Kohler A."/>
            <person name="Kuo A."/>
            <person name="Nagy L.G."/>
            <person name="Floudas D."/>
            <person name="Copeland A."/>
            <person name="Barry K.W."/>
            <person name="Cichocki N."/>
            <person name="Veneault-Fourrey C."/>
            <person name="LaButti K."/>
            <person name="Lindquist E.A."/>
            <person name="Lipzen A."/>
            <person name="Lundell T."/>
            <person name="Morin E."/>
            <person name="Murat C."/>
            <person name="Riley R."/>
            <person name="Ohm R."/>
            <person name="Sun H."/>
            <person name="Tunlid A."/>
            <person name="Henrissat B."/>
            <person name="Grigoriev I.V."/>
            <person name="Hibbett D.S."/>
            <person name="Martin F."/>
        </authorList>
    </citation>
    <scope>NUCLEOTIDE SEQUENCE [LARGE SCALE GENOMIC DNA]</scope>
    <source>
        <strain evidence="1 2">Koide BX008</strain>
    </source>
</reference>
<proteinExistence type="predicted"/>
<dbReference type="AlphaFoldDB" id="A0A0C2X9G6"/>
<dbReference type="EMBL" id="KN818242">
    <property type="protein sequence ID" value="KIL65438.1"/>
    <property type="molecule type" value="Genomic_DNA"/>
</dbReference>
<dbReference type="InParanoid" id="A0A0C2X9G6"/>
<protein>
    <submittedName>
        <fullName evidence="1">Uncharacterized protein</fullName>
    </submittedName>
</protein>
<accession>A0A0C2X9G6</accession>
<organism evidence="1 2">
    <name type="scientific">Amanita muscaria (strain Koide BX008)</name>
    <dbReference type="NCBI Taxonomy" id="946122"/>
    <lineage>
        <taxon>Eukaryota</taxon>
        <taxon>Fungi</taxon>
        <taxon>Dikarya</taxon>
        <taxon>Basidiomycota</taxon>
        <taxon>Agaricomycotina</taxon>
        <taxon>Agaricomycetes</taxon>
        <taxon>Agaricomycetidae</taxon>
        <taxon>Agaricales</taxon>
        <taxon>Pluteineae</taxon>
        <taxon>Amanitaceae</taxon>
        <taxon>Amanita</taxon>
    </lineage>
</organism>
<keyword evidence="2" id="KW-1185">Reference proteome</keyword>
<dbReference type="Proteomes" id="UP000054549">
    <property type="component" value="Unassembled WGS sequence"/>
</dbReference>
<evidence type="ECO:0000313" key="1">
    <source>
        <dbReference type="EMBL" id="KIL65438.1"/>
    </source>
</evidence>
<dbReference type="HOGENOM" id="CLU_1815313_0_0_1"/>
<evidence type="ECO:0000313" key="2">
    <source>
        <dbReference type="Proteomes" id="UP000054549"/>
    </source>
</evidence>
<gene>
    <name evidence="1" type="ORF">M378DRAFT_162064</name>
</gene>
<sequence>MFLIRKRYLTLLYLRRHRLYTILEKLLFGQTNDSGVLGYSLIMCLKFSYKSVRHKGGAVTTRFPLRVMDNPGKTSQHERSMKSLSRKVHIHVYFCLFRLHRRSWYRAGDVDVDRSETLKFIPILVDRAAQQSRQRQSAIPRM</sequence>